<reference evidence="1" key="2">
    <citation type="submission" date="2025-08" db="UniProtKB">
        <authorList>
            <consortium name="Ensembl"/>
        </authorList>
    </citation>
    <scope>IDENTIFICATION</scope>
</reference>
<name>A0A8C6NZW7_NOTFU</name>
<dbReference type="Ensembl" id="ENSNFUT00015037842.1">
    <property type="protein sequence ID" value="ENSNFUP00015036243.1"/>
    <property type="gene ID" value="ENSNFUG00015017574.1"/>
</dbReference>
<reference evidence="1" key="3">
    <citation type="submission" date="2025-09" db="UniProtKB">
        <authorList>
            <consortium name="Ensembl"/>
        </authorList>
    </citation>
    <scope>IDENTIFICATION</scope>
</reference>
<dbReference type="AlphaFoldDB" id="A0A8C6NZW7"/>
<keyword evidence="2" id="KW-1185">Reference proteome</keyword>
<proteinExistence type="predicted"/>
<organism evidence="1 2">
    <name type="scientific">Nothobranchius furzeri</name>
    <name type="common">Turquoise killifish</name>
    <dbReference type="NCBI Taxonomy" id="105023"/>
    <lineage>
        <taxon>Eukaryota</taxon>
        <taxon>Metazoa</taxon>
        <taxon>Chordata</taxon>
        <taxon>Craniata</taxon>
        <taxon>Vertebrata</taxon>
        <taxon>Euteleostomi</taxon>
        <taxon>Actinopterygii</taxon>
        <taxon>Neopterygii</taxon>
        <taxon>Teleostei</taxon>
        <taxon>Neoteleostei</taxon>
        <taxon>Acanthomorphata</taxon>
        <taxon>Ovalentaria</taxon>
        <taxon>Atherinomorphae</taxon>
        <taxon>Cyprinodontiformes</taxon>
        <taxon>Nothobranchiidae</taxon>
        <taxon>Nothobranchius</taxon>
    </lineage>
</organism>
<sequence>MAGVRWCSLLTPATWTSRDKPPTLLNGPFSSQSLPDKVTRQQRPDLPAVIRLIYYLCSSCCTHLLLSPTGSLSAGGVFQTLKSPKLCSA</sequence>
<evidence type="ECO:0000313" key="1">
    <source>
        <dbReference type="Ensembl" id="ENSNFUP00015036243.1"/>
    </source>
</evidence>
<accession>A0A8C6NZW7</accession>
<evidence type="ECO:0000313" key="2">
    <source>
        <dbReference type="Proteomes" id="UP000694548"/>
    </source>
</evidence>
<reference evidence="1" key="1">
    <citation type="submission" date="2014-08" db="EMBL/GenBank/DDBJ databases">
        <authorList>
            <person name="Senf B."/>
            <person name="Petzold A."/>
            <person name="Downie B.R."/>
            <person name="Koch P."/>
            <person name="Platzer M."/>
        </authorList>
    </citation>
    <scope>NUCLEOTIDE SEQUENCE [LARGE SCALE GENOMIC DNA]</scope>
    <source>
        <strain evidence="1">GRZ</strain>
    </source>
</reference>
<protein>
    <submittedName>
        <fullName evidence="1">Uncharacterized protein</fullName>
    </submittedName>
</protein>
<dbReference type="Proteomes" id="UP000694548">
    <property type="component" value="Chromosome sgr13"/>
</dbReference>